<dbReference type="PANTHER" id="PTHR14911:SF13">
    <property type="entry name" value="TRNA (GUANINE(6)-N2)-METHYLTRANSFERASE THUMP3"/>
    <property type="match status" value="1"/>
</dbReference>
<dbReference type="EMBL" id="JBHUOF010000018">
    <property type="protein sequence ID" value="MFD2800516.1"/>
    <property type="molecule type" value="Genomic_DNA"/>
</dbReference>
<accession>A0ABW5WDV6</accession>
<reference evidence="3" key="1">
    <citation type="journal article" date="2019" name="Int. J. Syst. Evol. Microbiol.">
        <title>The Global Catalogue of Microorganisms (GCM) 10K type strain sequencing project: providing services to taxonomists for standard genome sequencing and annotation.</title>
        <authorList>
            <consortium name="The Broad Institute Genomics Platform"/>
            <consortium name="The Broad Institute Genome Sequencing Center for Infectious Disease"/>
            <person name="Wu L."/>
            <person name="Ma J."/>
        </authorList>
    </citation>
    <scope>NUCLEOTIDE SEQUENCE [LARGE SCALE GENOMIC DNA]</scope>
    <source>
        <strain evidence="3">IBRC-M 10906</strain>
    </source>
</reference>
<sequence>MAVDLVVRCLRGTEWIVASEVDGALRPERIDLAPRQVSVTVPDLTPGVLDLRTVDDAFLVVGTTPDPGHTKDVPPRLAAEIGAADWGSALDRLRAVRAVPCRPVFDVVANFVGRRNFNRYTLEDRIGAELTPVLGGTYVSHNPVQRSGGTPQGTDLTVRIMFGEGIATITLRVAGRPLHRRAYKRHTGPGTLHPPLAAALARLAGPSAGETVLDPFCGDGTCAIEAYAQCPDAAILAADVSAERVANARANARAFGAEVEVTEQDAGRLPFPDGEIDVIVTNPPWNLAVDAGGTLTRSLLPFWRRLSRLLSDTGRVCVVVDREQDAPAVLRDLDYPLTVSVPIRLAGRLCDIVLAAPPGREPASLSPELRAWLDRARAAGVVHEQGF</sequence>
<gene>
    <name evidence="2" type="ORF">ACFS2C_14050</name>
</gene>
<dbReference type="PRINTS" id="PR00507">
    <property type="entry name" value="N12N6MTFRASE"/>
</dbReference>
<name>A0ABW5WDV6_9PSEU</name>
<keyword evidence="3" id="KW-1185">Reference proteome</keyword>
<dbReference type="Gene3D" id="3.40.50.150">
    <property type="entry name" value="Vaccinia Virus protein VP39"/>
    <property type="match status" value="1"/>
</dbReference>
<evidence type="ECO:0000313" key="3">
    <source>
        <dbReference type="Proteomes" id="UP001597478"/>
    </source>
</evidence>
<dbReference type="PROSITE" id="PS00092">
    <property type="entry name" value="N6_MTASE"/>
    <property type="match status" value="1"/>
</dbReference>
<dbReference type="CDD" id="cd02440">
    <property type="entry name" value="AdoMet_MTases"/>
    <property type="match status" value="1"/>
</dbReference>
<protein>
    <submittedName>
        <fullName evidence="2">TRM11 family SAM-dependent methyltransferase</fullName>
    </submittedName>
</protein>
<dbReference type="Pfam" id="PF01170">
    <property type="entry name" value="UPF0020"/>
    <property type="match status" value="1"/>
</dbReference>
<dbReference type="InterPro" id="IPR029063">
    <property type="entry name" value="SAM-dependent_MTases_sf"/>
</dbReference>
<dbReference type="PANTHER" id="PTHR14911">
    <property type="entry name" value="THUMP DOMAIN-CONTAINING"/>
    <property type="match status" value="1"/>
</dbReference>
<evidence type="ECO:0000313" key="2">
    <source>
        <dbReference type="EMBL" id="MFD2800516.1"/>
    </source>
</evidence>
<dbReference type="SUPFAM" id="SSF53335">
    <property type="entry name" value="S-adenosyl-L-methionine-dependent methyltransferases"/>
    <property type="match status" value="1"/>
</dbReference>
<dbReference type="GO" id="GO:0032259">
    <property type="term" value="P:methylation"/>
    <property type="evidence" value="ECO:0007669"/>
    <property type="project" value="UniProtKB-KW"/>
</dbReference>
<dbReference type="GO" id="GO:0008168">
    <property type="term" value="F:methyltransferase activity"/>
    <property type="evidence" value="ECO:0007669"/>
    <property type="project" value="UniProtKB-KW"/>
</dbReference>
<keyword evidence="2" id="KW-0489">Methyltransferase</keyword>
<evidence type="ECO:0000259" key="1">
    <source>
        <dbReference type="Pfam" id="PF01170"/>
    </source>
</evidence>
<dbReference type="Gene3D" id="3.30.2130.30">
    <property type="match status" value="1"/>
</dbReference>
<dbReference type="RefSeq" id="WP_377387928.1">
    <property type="nucleotide sequence ID" value="NZ_JBHSAN010000009.1"/>
</dbReference>
<dbReference type="Proteomes" id="UP001597478">
    <property type="component" value="Unassembled WGS sequence"/>
</dbReference>
<comment type="caution">
    <text evidence="2">The sequence shown here is derived from an EMBL/GenBank/DDBJ whole genome shotgun (WGS) entry which is preliminary data.</text>
</comment>
<keyword evidence="2" id="KW-0808">Transferase</keyword>
<dbReference type="InterPro" id="IPR000241">
    <property type="entry name" value="RlmKL-like_Mtase"/>
</dbReference>
<feature type="domain" description="Ribosomal RNA large subunit methyltransferase K/L-like methyltransferase" evidence="1">
    <location>
        <begin position="181"/>
        <end position="331"/>
    </location>
</feature>
<dbReference type="InterPro" id="IPR002052">
    <property type="entry name" value="DNA_methylase_N6_adenine_CS"/>
</dbReference>
<proteinExistence type="predicted"/>
<organism evidence="2 3">
    <name type="scientific">Prauserella oleivorans</name>
    <dbReference type="NCBI Taxonomy" id="1478153"/>
    <lineage>
        <taxon>Bacteria</taxon>
        <taxon>Bacillati</taxon>
        <taxon>Actinomycetota</taxon>
        <taxon>Actinomycetes</taxon>
        <taxon>Pseudonocardiales</taxon>
        <taxon>Pseudonocardiaceae</taxon>
        <taxon>Prauserella</taxon>
    </lineage>
</organism>